<evidence type="ECO:0000256" key="1">
    <source>
        <dbReference type="ARBA" id="ARBA00000681"/>
    </source>
</evidence>
<dbReference type="Pfam" id="PF00331">
    <property type="entry name" value="Glyco_hydro_10"/>
    <property type="match status" value="1"/>
</dbReference>
<dbReference type="GO" id="GO:0031176">
    <property type="term" value="F:endo-1,4-beta-xylanase activity"/>
    <property type="evidence" value="ECO:0007669"/>
    <property type="project" value="UniProtKB-EC"/>
</dbReference>
<dbReference type="RefSeq" id="WP_274323734.1">
    <property type="nucleotide sequence ID" value="NZ_CP118158.1"/>
</dbReference>
<evidence type="ECO:0000256" key="3">
    <source>
        <dbReference type="ARBA" id="ARBA00012590"/>
    </source>
</evidence>
<accession>A0ABD5Y9X9</accession>
<dbReference type="AlphaFoldDB" id="A0ABD5Y9X9"/>
<dbReference type="Gene3D" id="3.20.20.80">
    <property type="entry name" value="Glycosidases"/>
    <property type="match status" value="1"/>
</dbReference>
<keyword evidence="4" id="KW-0858">Xylan degradation</keyword>
<protein>
    <recommendedName>
        <fullName evidence="3">endo-1,4-beta-xylanase</fullName>
        <ecNumber evidence="3">3.2.1.8</ecNumber>
    </recommendedName>
</protein>
<evidence type="ECO:0000256" key="6">
    <source>
        <dbReference type="ARBA" id="ARBA00022801"/>
    </source>
</evidence>
<dbReference type="EMBL" id="JBHTAS010000001">
    <property type="protein sequence ID" value="MFC7142678.1"/>
    <property type="molecule type" value="Genomic_DNA"/>
</dbReference>
<dbReference type="GeneID" id="78823027"/>
<dbReference type="PANTHER" id="PTHR31490:SF88">
    <property type="entry name" value="BETA-XYLANASE"/>
    <property type="match status" value="1"/>
</dbReference>
<keyword evidence="7" id="KW-0119">Carbohydrate metabolism</keyword>
<keyword evidence="12" id="KW-1185">Reference proteome</keyword>
<sequence length="328" mass="37671">MADEPRLRDVAADRDFEIGAAVAAEPLRTDASYKKILRNEFNYVTAENALKMGPLRPARHTYDFRDADAVVDYAREHDQTVRAHTLAWHNQTPEWFQEWDYTDGQLEDFLRDHVHTTAGRYRSRVDAWDVVNEAVADDGTMRDNLWYDAMGERYLDRAFEWADEVASETDLYYNDYGADGVNEKSDAIYDLVSRMLDRGVPIDGVGLQLHALHEKPAPESVAENVRRFRELDLDVQITEMDVAYTPADDPGDRDARWEKQAEYYRAITEVCLDEGVDTLVVWGVRDSDSWVSSWFESLTGDPLLFDAGNDPKPAYHAIKETLETYEPN</sequence>
<dbReference type="SMART" id="SM00633">
    <property type="entry name" value="Glyco_10"/>
    <property type="match status" value="1"/>
</dbReference>
<dbReference type="GO" id="GO:0045493">
    <property type="term" value="P:xylan catabolic process"/>
    <property type="evidence" value="ECO:0007669"/>
    <property type="project" value="UniProtKB-KW"/>
</dbReference>
<evidence type="ECO:0000256" key="9">
    <source>
        <dbReference type="ARBA" id="ARBA00023326"/>
    </source>
</evidence>
<dbReference type="PROSITE" id="PS51760">
    <property type="entry name" value="GH10_2"/>
    <property type="match status" value="1"/>
</dbReference>
<keyword evidence="8" id="KW-0326">Glycosidase</keyword>
<dbReference type="InterPro" id="IPR001000">
    <property type="entry name" value="GH10_dom"/>
</dbReference>
<feature type="domain" description="GH10" evidence="10">
    <location>
        <begin position="1"/>
        <end position="321"/>
    </location>
</feature>
<keyword evidence="9" id="KW-0624">Polysaccharide degradation</keyword>
<name>A0ABD5Y9X9_9EURY</name>
<dbReference type="EC" id="3.2.1.8" evidence="3"/>
<dbReference type="InterPro" id="IPR017853">
    <property type="entry name" value="GH"/>
</dbReference>
<comment type="similarity">
    <text evidence="2">Belongs to the glycosyl hydrolase 10 (cellulase F) family.</text>
</comment>
<evidence type="ECO:0000256" key="7">
    <source>
        <dbReference type="ARBA" id="ARBA00023277"/>
    </source>
</evidence>
<dbReference type="SUPFAM" id="SSF51445">
    <property type="entry name" value="(Trans)glycosidases"/>
    <property type="match status" value="1"/>
</dbReference>
<evidence type="ECO:0000313" key="11">
    <source>
        <dbReference type="EMBL" id="MFC7142678.1"/>
    </source>
</evidence>
<comment type="caution">
    <text evidence="11">The sequence shown here is derived from an EMBL/GenBank/DDBJ whole genome shotgun (WGS) entry which is preliminary data.</text>
</comment>
<evidence type="ECO:0000256" key="4">
    <source>
        <dbReference type="ARBA" id="ARBA00022651"/>
    </source>
</evidence>
<dbReference type="PRINTS" id="PR00134">
    <property type="entry name" value="GLHYDRLASE10"/>
</dbReference>
<comment type="catalytic activity">
    <reaction evidence="1">
        <text>Endohydrolysis of (1-&gt;4)-beta-D-xylosidic linkages in xylans.</text>
        <dbReference type="EC" id="3.2.1.8"/>
    </reaction>
</comment>
<keyword evidence="6" id="KW-0378">Hydrolase</keyword>
<reference evidence="11 12" key="1">
    <citation type="journal article" date="2019" name="Int. J. Syst. Evol. Microbiol.">
        <title>The Global Catalogue of Microorganisms (GCM) 10K type strain sequencing project: providing services to taxonomists for standard genome sequencing and annotation.</title>
        <authorList>
            <consortium name="The Broad Institute Genomics Platform"/>
            <consortium name="The Broad Institute Genome Sequencing Center for Infectious Disease"/>
            <person name="Wu L."/>
            <person name="Ma J."/>
        </authorList>
    </citation>
    <scope>NUCLEOTIDE SEQUENCE [LARGE SCALE GENOMIC DNA]</scope>
    <source>
        <strain evidence="11 12">XZYJT29</strain>
    </source>
</reference>
<evidence type="ECO:0000259" key="10">
    <source>
        <dbReference type="PROSITE" id="PS51760"/>
    </source>
</evidence>
<gene>
    <name evidence="11" type="ORF">ACFQMA_22945</name>
</gene>
<dbReference type="PANTHER" id="PTHR31490">
    <property type="entry name" value="GLYCOSYL HYDROLASE"/>
    <property type="match status" value="1"/>
</dbReference>
<evidence type="ECO:0000256" key="5">
    <source>
        <dbReference type="ARBA" id="ARBA00022729"/>
    </source>
</evidence>
<evidence type="ECO:0000256" key="2">
    <source>
        <dbReference type="ARBA" id="ARBA00007495"/>
    </source>
</evidence>
<evidence type="ECO:0000256" key="8">
    <source>
        <dbReference type="ARBA" id="ARBA00023295"/>
    </source>
</evidence>
<evidence type="ECO:0000313" key="12">
    <source>
        <dbReference type="Proteomes" id="UP001596432"/>
    </source>
</evidence>
<dbReference type="Proteomes" id="UP001596432">
    <property type="component" value="Unassembled WGS sequence"/>
</dbReference>
<organism evidence="11 12">
    <name type="scientific">Halosimplex aquaticum</name>
    <dbReference type="NCBI Taxonomy" id="3026162"/>
    <lineage>
        <taxon>Archaea</taxon>
        <taxon>Methanobacteriati</taxon>
        <taxon>Methanobacteriota</taxon>
        <taxon>Stenosarchaea group</taxon>
        <taxon>Halobacteria</taxon>
        <taxon>Halobacteriales</taxon>
        <taxon>Haloarculaceae</taxon>
        <taxon>Halosimplex</taxon>
    </lineage>
</organism>
<dbReference type="InterPro" id="IPR044846">
    <property type="entry name" value="GH10"/>
</dbReference>
<proteinExistence type="inferred from homology"/>
<keyword evidence="5" id="KW-0732">Signal</keyword>